<dbReference type="PANTHER" id="PTHR30622:SF3">
    <property type="entry name" value="UNDECAPRENYL-DIPHOSPHATASE"/>
    <property type="match status" value="1"/>
</dbReference>
<protein>
    <recommendedName>
        <fullName evidence="4 14">Undecaprenyl-diphosphatase</fullName>
        <ecNumber evidence="3 14">3.6.1.27</ecNumber>
    </recommendedName>
    <alternativeName>
        <fullName evidence="12 14">Bacitracin resistance protein</fullName>
    </alternativeName>
    <alternativeName>
        <fullName evidence="11 14">Undecaprenyl pyrophosphate phosphatase</fullName>
    </alternativeName>
</protein>
<dbReference type="EMBL" id="JACHIA010000027">
    <property type="protein sequence ID" value="MBB6073681.1"/>
    <property type="molecule type" value="Genomic_DNA"/>
</dbReference>
<evidence type="ECO:0000256" key="1">
    <source>
        <dbReference type="ARBA" id="ARBA00004651"/>
    </source>
</evidence>
<dbReference type="GO" id="GO:0005886">
    <property type="term" value="C:plasma membrane"/>
    <property type="evidence" value="ECO:0007669"/>
    <property type="project" value="UniProtKB-SubCell"/>
</dbReference>
<evidence type="ECO:0000256" key="10">
    <source>
        <dbReference type="ARBA" id="ARBA00023251"/>
    </source>
</evidence>
<accession>A0A841H699</accession>
<dbReference type="HAMAP" id="MF_01006">
    <property type="entry name" value="Undec_diphosphatase"/>
    <property type="match status" value="1"/>
</dbReference>
<dbReference type="GO" id="GO:0046677">
    <property type="term" value="P:response to antibiotic"/>
    <property type="evidence" value="ECO:0007669"/>
    <property type="project" value="UniProtKB-UniRule"/>
</dbReference>
<dbReference type="EC" id="3.6.1.27" evidence="3 14"/>
<dbReference type="InterPro" id="IPR003824">
    <property type="entry name" value="UppP"/>
</dbReference>
<evidence type="ECO:0000256" key="2">
    <source>
        <dbReference type="ARBA" id="ARBA00010621"/>
    </source>
</evidence>
<keyword evidence="9 14" id="KW-0472">Membrane</keyword>
<keyword evidence="7 14" id="KW-0378">Hydrolase</keyword>
<dbReference type="GO" id="GO:0050380">
    <property type="term" value="F:undecaprenyl-diphosphatase activity"/>
    <property type="evidence" value="ECO:0007669"/>
    <property type="project" value="UniProtKB-UniRule"/>
</dbReference>
<comment type="subcellular location">
    <subcellularLocation>
        <location evidence="1 14">Cell membrane</location>
        <topology evidence="1 14">Multi-pass membrane protein</topology>
    </subcellularLocation>
</comment>
<dbReference type="Pfam" id="PF02673">
    <property type="entry name" value="BacA"/>
    <property type="match status" value="1"/>
</dbReference>
<dbReference type="NCBIfam" id="NF001389">
    <property type="entry name" value="PRK00281.1-2"/>
    <property type="match status" value="1"/>
</dbReference>
<evidence type="ECO:0000256" key="3">
    <source>
        <dbReference type="ARBA" id="ARBA00012374"/>
    </source>
</evidence>
<organism evidence="15 16">
    <name type="scientific">Longimicrobium terrae</name>
    <dbReference type="NCBI Taxonomy" id="1639882"/>
    <lineage>
        <taxon>Bacteria</taxon>
        <taxon>Pseudomonadati</taxon>
        <taxon>Gemmatimonadota</taxon>
        <taxon>Longimicrobiia</taxon>
        <taxon>Longimicrobiales</taxon>
        <taxon>Longimicrobiaceae</taxon>
        <taxon>Longimicrobium</taxon>
    </lineage>
</organism>
<comment type="catalytic activity">
    <reaction evidence="13 14">
        <text>di-trans,octa-cis-undecaprenyl diphosphate + H2O = di-trans,octa-cis-undecaprenyl phosphate + phosphate + H(+)</text>
        <dbReference type="Rhea" id="RHEA:28094"/>
        <dbReference type="ChEBI" id="CHEBI:15377"/>
        <dbReference type="ChEBI" id="CHEBI:15378"/>
        <dbReference type="ChEBI" id="CHEBI:43474"/>
        <dbReference type="ChEBI" id="CHEBI:58405"/>
        <dbReference type="ChEBI" id="CHEBI:60392"/>
        <dbReference type="EC" id="3.6.1.27"/>
    </reaction>
</comment>
<dbReference type="AlphaFoldDB" id="A0A841H699"/>
<dbReference type="RefSeq" id="WP_170035267.1">
    <property type="nucleotide sequence ID" value="NZ_JABDTL010000001.1"/>
</dbReference>
<dbReference type="GO" id="GO:0008360">
    <property type="term" value="P:regulation of cell shape"/>
    <property type="evidence" value="ECO:0007669"/>
    <property type="project" value="UniProtKB-KW"/>
</dbReference>
<comment type="miscellaneous">
    <text evidence="14">Bacitracin is thought to be involved in the inhibition of peptidoglycan synthesis by sequestering undecaprenyl diphosphate, thereby reducing the pool of lipid carrier available.</text>
</comment>
<keyword evidence="8 14" id="KW-1133">Transmembrane helix</keyword>
<comment type="caution">
    <text evidence="15">The sequence shown here is derived from an EMBL/GenBank/DDBJ whole genome shotgun (WGS) entry which is preliminary data.</text>
</comment>
<dbReference type="GO" id="GO:0009252">
    <property type="term" value="P:peptidoglycan biosynthetic process"/>
    <property type="evidence" value="ECO:0007669"/>
    <property type="project" value="UniProtKB-KW"/>
</dbReference>
<evidence type="ECO:0000256" key="14">
    <source>
        <dbReference type="HAMAP-Rule" id="MF_01006"/>
    </source>
</evidence>
<feature type="transmembrane region" description="Helical" evidence="14">
    <location>
        <begin position="84"/>
        <end position="103"/>
    </location>
</feature>
<keyword evidence="16" id="KW-1185">Reference proteome</keyword>
<feature type="transmembrane region" description="Helical" evidence="14">
    <location>
        <begin position="220"/>
        <end position="241"/>
    </location>
</feature>
<evidence type="ECO:0000256" key="9">
    <source>
        <dbReference type="ARBA" id="ARBA00023136"/>
    </source>
</evidence>
<evidence type="ECO:0000256" key="11">
    <source>
        <dbReference type="ARBA" id="ARBA00032707"/>
    </source>
</evidence>
<evidence type="ECO:0000256" key="6">
    <source>
        <dbReference type="ARBA" id="ARBA00022692"/>
    </source>
</evidence>
<evidence type="ECO:0000256" key="12">
    <source>
        <dbReference type="ARBA" id="ARBA00032932"/>
    </source>
</evidence>
<evidence type="ECO:0000256" key="4">
    <source>
        <dbReference type="ARBA" id="ARBA00021581"/>
    </source>
</evidence>
<evidence type="ECO:0000256" key="7">
    <source>
        <dbReference type="ARBA" id="ARBA00022801"/>
    </source>
</evidence>
<comment type="similarity">
    <text evidence="2 14">Belongs to the UppP family.</text>
</comment>
<dbReference type="NCBIfam" id="NF001390">
    <property type="entry name" value="PRK00281.1-4"/>
    <property type="match status" value="1"/>
</dbReference>
<keyword evidence="14" id="KW-0573">Peptidoglycan synthesis</keyword>
<keyword evidence="10 14" id="KW-0046">Antibiotic resistance</keyword>
<dbReference type="PANTHER" id="PTHR30622">
    <property type="entry name" value="UNDECAPRENYL-DIPHOSPHATASE"/>
    <property type="match status" value="1"/>
</dbReference>
<name>A0A841H699_9BACT</name>
<comment type="function">
    <text evidence="14">Catalyzes the dephosphorylation of undecaprenyl diphosphate (UPP). Confers resistance to bacitracin.</text>
</comment>
<keyword evidence="14" id="KW-0133">Cell shape</keyword>
<feature type="transmembrane region" description="Helical" evidence="14">
    <location>
        <begin position="253"/>
        <end position="269"/>
    </location>
</feature>
<reference evidence="15 16" key="1">
    <citation type="submission" date="2020-08" db="EMBL/GenBank/DDBJ databases">
        <title>Genomic Encyclopedia of Type Strains, Phase IV (KMG-IV): sequencing the most valuable type-strain genomes for metagenomic binning, comparative biology and taxonomic classification.</title>
        <authorList>
            <person name="Goeker M."/>
        </authorList>
    </citation>
    <scope>NUCLEOTIDE SEQUENCE [LARGE SCALE GENOMIC DNA]</scope>
    <source>
        <strain evidence="15 16">DSM 29007</strain>
    </source>
</reference>
<keyword evidence="5 14" id="KW-1003">Cell membrane</keyword>
<keyword evidence="14" id="KW-0961">Cell wall biogenesis/degradation</keyword>
<sequence length="270" mass="29019">MDALLLLKAAVMGLVEGATEFLPVSSTGHLIVAADWLGFHSYKNAETFEVFIQLGAILAVVWLYRAKVFGVLAAAPRDRNARQLVINLMIAFLPAAVVGFLARDFIKEVLFNPFTVAVALVVGGILILVIERWVAGRAARTESVDDIRPPTALGVGIAQLAALVPGVSRSGATIMGGLSLGLSRVAATEFSFFLSIPIMVAASGYDLWKARDLMGAADAPVFAVGFIVSFLSAMVVIRALIKFVSSNTFIPFAWYRIVFGLLLIGLYWNR</sequence>
<dbReference type="Proteomes" id="UP000582837">
    <property type="component" value="Unassembled WGS sequence"/>
</dbReference>
<evidence type="ECO:0000256" key="8">
    <source>
        <dbReference type="ARBA" id="ARBA00022989"/>
    </source>
</evidence>
<evidence type="ECO:0000256" key="5">
    <source>
        <dbReference type="ARBA" id="ARBA00022475"/>
    </source>
</evidence>
<keyword evidence="6 14" id="KW-0812">Transmembrane</keyword>
<evidence type="ECO:0000313" key="15">
    <source>
        <dbReference type="EMBL" id="MBB6073681.1"/>
    </source>
</evidence>
<dbReference type="NCBIfam" id="TIGR00753">
    <property type="entry name" value="undec_PP_bacA"/>
    <property type="match status" value="1"/>
</dbReference>
<feature type="transmembrane region" description="Helical" evidence="14">
    <location>
        <begin position="50"/>
        <end position="72"/>
    </location>
</feature>
<proteinExistence type="inferred from homology"/>
<dbReference type="GO" id="GO:0071555">
    <property type="term" value="P:cell wall organization"/>
    <property type="evidence" value="ECO:0007669"/>
    <property type="project" value="UniProtKB-KW"/>
</dbReference>
<evidence type="ECO:0000256" key="13">
    <source>
        <dbReference type="ARBA" id="ARBA00047594"/>
    </source>
</evidence>
<gene>
    <name evidence="14" type="primary">uppP</name>
    <name evidence="15" type="ORF">HNQ61_005352</name>
</gene>
<evidence type="ECO:0000313" key="16">
    <source>
        <dbReference type="Proteomes" id="UP000582837"/>
    </source>
</evidence>
<feature type="transmembrane region" description="Helical" evidence="14">
    <location>
        <begin position="109"/>
        <end position="130"/>
    </location>
</feature>